<sequence length="38" mass="4216">GRGPPAPRPRAQRRRPPTLARLLPGRARLLHSIRTPGL</sequence>
<gene>
    <name evidence="2" type="ORF">AVDCRST_MAG39-1490</name>
</gene>
<evidence type="ECO:0000313" key="2">
    <source>
        <dbReference type="EMBL" id="CAA9503020.1"/>
    </source>
</evidence>
<feature type="non-terminal residue" evidence="2">
    <location>
        <position position="1"/>
    </location>
</feature>
<name>A0A6J4SR39_9SPHN</name>
<accession>A0A6J4SR39</accession>
<feature type="compositionally biased region" description="Low complexity" evidence="1">
    <location>
        <begin position="17"/>
        <end position="27"/>
    </location>
</feature>
<protein>
    <submittedName>
        <fullName evidence="2">Uncharacterized protein</fullName>
    </submittedName>
</protein>
<feature type="region of interest" description="Disordered" evidence="1">
    <location>
        <begin position="1"/>
        <end position="38"/>
    </location>
</feature>
<feature type="non-terminal residue" evidence="2">
    <location>
        <position position="38"/>
    </location>
</feature>
<reference evidence="2" key="1">
    <citation type="submission" date="2020-02" db="EMBL/GenBank/DDBJ databases">
        <authorList>
            <person name="Meier V. D."/>
        </authorList>
    </citation>
    <scope>NUCLEOTIDE SEQUENCE</scope>
    <source>
        <strain evidence="2">AVDCRST_MAG39</strain>
    </source>
</reference>
<evidence type="ECO:0000256" key="1">
    <source>
        <dbReference type="SAM" id="MobiDB-lite"/>
    </source>
</evidence>
<organism evidence="2">
    <name type="scientific">uncultured Sphingomonadaceae bacterium</name>
    <dbReference type="NCBI Taxonomy" id="169976"/>
    <lineage>
        <taxon>Bacteria</taxon>
        <taxon>Pseudomonadati</taxon>
        <taxon>Pseudomonadota</taxon>
        <taxon>Alphaproteobacteria</taxon>
        <taxon>Sphingomonadales</taxon>
        <taxon>Sphingomonadaceae</taxon>
        <taxon>environmental samples</taxon>
    </lineage>
</organism>
<dbReference type="AlphaFoldDB" id="A0A6J4SR39"/>
<proteinExistence type="predicted"/>
<dbReference type="EMBL" id="CADCVW010000060">
    <property type="protein sequence ID" value="CAA9503020.1"/>
    <property type="molecule type" value="Genomic_DNA"/>
</dbReference>